<dbReference type="EMBL" id="CP013336">
    <property type="protein sequence ID" value="ALQ36194.1"/>
    <property type="molecule type" value="Genomic_DNA"/>
</dbReference>
<proteinExistence type="predicted"/>
<evidence type="ECO:0000313" key="2">
    <source>
        <dbReference type="Proteomes" id="UP000068516"/>
    </source>
</evidence>
<dbReference type="Proteomes" id="UP000068516">
    <property type="component" value="Chromosome"/>
</dbReference>
<sequence length="104" mass="11551">MENLSRFKVQELYSTPSGIKFTIFQCGNLILVAAYTYSIEKVNYGITYKCNLPYRCHNTAAAITGNNGTCGHLSLVNNVLMVSSTDVRNPLTNTFMGQLTTFLK</sequence>
<dbReference type="RefSeq" id="WP_060555487.1">
    <property type="nucleotide sequence ID" value="NZ_CP013336.1"/>
</dbReference>
<organism evidence="1 2">
    <name type="scientific">Fusobacterium hwasookii ChDC F206</name>
    <dbReference type="NCBI Taxonomy" id="1307443"/>
    <lineage>
        <taxon>Bacteria</taxon>
        <taxon>Fusobacteriati</taxon>
        <taxon>Fusobacteriota</taxon>
        <taxon>Fusobacteriia</taxon>
        <taxon>Fusobacteriales</taxon>
        <taxon>Fusobacteriaceae</taxon>
        <taxon>Fusobacterium</taxon>
    </lineage>
</organism>
<gene>
    <name evidence="1" type="ORF">RN92_09830</name>
</gene>
<evidence type="ECO:0000313" key="1">
    <source>
        <dbReference type="EMBL" id="ALQ36194.1"/>
    </source>
</evidence>
<dbReference type="GeneID" id="60659910"/>
<accession>A0AAC8WLG0</accession>
<reference evidence="1 2" key="1">
    <citation type="submission" date="2015-11" db="EMBL/GenBank/DDBJ databases">
        <authorList>
            <person name="Kook J.-K."/>
            <person name="Park S.-N."/>
            <person name="Lim Y.K."/>
            <person name="Jo E."/>
        </authorList>
    </citation>
    <scope>NUCLEOTIDE SEQUENCE [LARGE SCALE GENOMIC DNA]</scope>
    <source>
        <strain evidence="1 2">ChDC F206</strain>
    </source>
</reference>
<name>A0AAC8WLG0_9FUSO</name>
<protein>
    <submittedName>
        <fullName evidence="1">Uncharacterized protein</fullName>
    </submittedName>
</protein>
<dbReference type="AlphaFoldDB" id="A0AAC8WLG0"/>